<name>A0A5J4TDD7_9EUKA</name>
<evidence type="ECO:0000313" key="3">
    <source>
        <dbReference type="Proteomes" id="UP000324800"/>
    </source>
</evidence>
<feature type="compositionally biased region" description="Polar residues" evidence="1">
    <location>
        <begin position="113"/>
        <end position="122"/>
    </location>
</feature>
<evidence type="ECO:0000256" key="1">
    <source>
        <dbReference type="SAM" id="MobiDB-lite"/>
    </source>
</evidence>
<accession>A0A5J4TDD7</accession>
<protein>
    <submittedName>
        <fullName evidence="2">Uncharacterized protein</fullName>
    </submittedName>
</protein>
<feature type="region of interest" description="Disordered" evidence="1">
    <location>
        <begin position="286"/>
        <end position="380"/>
    </location>
</feature>
<dbReference type="AlphaFoldDB" id="A0A5J4TDD7"/>
<dbReference type="EMBL" id="SNRW01033302">
    <property type="protein sequence ID" value="KAA6356248.1"/>
    <property type="molecule type" value="Genomic_DNA"/>
</dbReference>
<feature type="region of interest" description="Disordered" evidence="1">
    <location>
        <begin position="152"/>
        <end position="233"/>
    </location>
</feature>
<organism evidence="2 3">
    <name type="scientific">Streblomastix strix</name>
    <dbReference type="NCBI Taxonomy" id="222440"/>
    <lineage>
        <taxon>Eukaryota</taxon>
        <taxon>Metamonada</taxon>
        <taxon>Preaxostyla</taxon>
        <taxon>Oxymonadida</taxon>
        <taxon>Streblomastigidae</taxon>
        <taxon>Streblomastix</taxon>
    </lineage>
</organism>
<proteinExistence type="predicted"/>
<feature type="non-terminal residue" evidence="2">
    <location>
        <position position="1"/>
    </location>
</feature>
<evidence type="ECO:0000313" key="2">
    <source>
        <dbReference type="EMBL" id="KAA6356248.1"/>
    </source>
</evidence>
<comment type="caution">
    <text evidence="2">The sequence shown here is derived from an EMBL/GenBank/DDBJ whole genome shotgun (WGS) entry which is preliminary data.</text>
</comment>
<feature type="region of interest" description="Disordered" evidence="1">
    <location>
        <begin position="96"/>
        <end position="125"/>
    </location>
</feature>
<feature type="compositionally biased region" description="Polar residues" evidence="1">
    <location>
        <begin position="201"/>
        <end position="232"/>
    </location>
</feature>
<feature type="compositionally biased region" description="Low complexity" evidence="1">
    <location>
        <begin position="188"/>
        <end position="200"/>
    </location>
</feature>
<reference evidence="2 3" key="1">
    <citation type="submission" date="2019-03" db="EMBL/GenBank/DDBJ databases">
        <title>Single cell metagenomics reveals metabolic interactions within the superorganism composed of flagellate Streblomastix strix and complex community of Bacteroidetes bacteria on its surface.</title>
        <authorList>
            <person name="Treitli S.C."/>
            <person name="Kolisko M."/>
            <person name="Husnik F."/>
            <person name="Keeling P."/>
            <person name="Hampl V."/>
        </authorList>
    </citation>
    <scope>NUCLEOTIDE SEQUENCE [LARGE SCALE GENOMIC DNA]</scope>
    <source>
        <strain evidence="2">ST1C</strain>
    </source>
</reference>
<gene>
    <name evidence="2" type="ORF">EZS28_048225</name>
</gene>
<feature type="compositionally biased region" description="Polar residues" evidence="1">
    <location>
        <begin position="353"/>
        <end position="365"/>
    </location>
</feature>
<feature type="compositionally biased region" description="Polar residues" evidence="1">
    <location>
        <begin position="152"/>
        <end position="178"/>
    </location>
</feature>
<feature type="compositionally biased region" description="Low complexity" evidence="1">
    <location>
        <begin position="304"/>
        <end position="324"/>
    </location>
</feature>
<sequence>VASPDVACSSGEREFTALLWTLGVVKSESPLLVGSYSFTNSQLSVFGCTQVYIYYYYPMTTNNTSGWVQSSIPFDTGEKPGGEATSEIQEHLEELTSNRSADTTTHDEPELVQPQTGESQIPSAERTDFQEVISGLPKEIFQDMIVAGVTSHTSNPASSGDSDFTTPSVQRSAVNSLSPEEHATSGDATTPSVVSTSASTDVISMNPTVTPDKSQVTPQKKPSLDKGTNFNPLASPAAAHWTEVSKQASLYQQIHAQVKQQQQIQFERYNTKAIMDSPIQPFFAQRTAESPTPSPSPSLQTRQSEVVSRSPSHSSTSIHISPNSGEKKGSRNSKNSRPDNQIYPKSQKEDSRNPTPQLNIENEQPQQDDENLDGEQLTYV</sequence>
<dbReference type="Proteomes" id="UP000324800">
    <property type="component" value="Unassembled WGS sequence"/>
</dbReference>